<organism evidence="1 2">
    <name type="scientific">Coniosporium apollinis</name>
    <dbReference type="NCBI Taxonomy" id="61459"/>
    <lineage>
        <taxon>Eukaryota</taxon>
        <taxon>Fungi</taxon>
        <taxon>Dikarya</taxon>
        <taxon>Ascomycota</taxon>
        <taxon>Pezizomycotina</taxon>
        <taxon>Dothideomycetes</taxon>
        <taxon>Dothideomycetes incertae sedis</taxon>
        <taxon>Coniosporium</taxon>
    </lineage>
</organism>
<accession>A0ABQ9NFS1</accession>
<keyword evidence="2" id="KW-1185">Reference proteome</keyword>
<reference evidence="1" key="1">
    <citation type="submission" date="2022-10" db="EMBL/GenBank/DDBJ databases">
        <title>Culturing micro-colonial fungi from biological soil crusts in the Mojave desert and describing Neophaeococcomyces mojavensis, and introducing the new genera and species Taxawa tesnikishii.</title>
        <authorList>
            <person name="Kurbessoian T."/>
            <person name="Stajich J.E."/>
        </authorList>
    </citation>
    <scope>NUCLEOTIDE SEQUENCE</scope>
    <source>
        <strain evidence="1">TK_1</strain>
    </source>
</reference>
<dbReference type="EMBL" id="JAPDRL010000133">
    <property type="protein sequence ID" value="KAJ9656216.1"/>
    <property type="molecule type" value="Genomic_DNA"/>
</dbReference>
<proteinExistence type="predicted"/>
<evidence type="ECO:0000313" key="1">
    <source>
        <dbReference type="EMBL" id="KAJ9656216.1"/>
    </source>
</evidence>
<dbReference type="Proteomes" id="UP001172684">
    <property type="component" value="Unassembled WGS sequence"/>
</dbReference>
<name>A0ABQ9NFS1_9PEZI</name>
<feature type="non-terminal residue" evidence="1">
    <location>
        <position position="1"/>
    </location>
</feature>
<gene>
    <name evidence="1" type="ORF">H2201_008607</name>
</gene>
<evidence type="ECO:0000313" key="2">
    <source>
        <dbReference type="Proteomes" id="UP001172684"/>
    </source>
</evidence>
<protein>
    <submittedName>
        <fullName evidence="1">Uncharacterized protein</fullName>
    </submittedName>
</protein>
<comment type="caution">
    <text evidence="1">The sequence shown here is derived from an EMBL/GenBank/DDBJ whole genome shotgun (WGS) entry which is preliminary data.</text>
</comment>
<sequence>FDSNFTFGEVSAGRIVLQGALKWANVLPNPIIRWHEDYLAPSVATGRWTAHIVNALEGIVGFAALDGDPAETDLYGTLLACLLVRNDEEGPKESWLPTGSLGWTRPRSCVPLMATFTSSGHFKFGNQGKRYTACLLLRRVAKGQEVYRRVGLCQIYHSFWNAEIENPEERRRIISIV</sequence>